<keyword evidence="1 3" id="KW-0489">Methyltransferase</keyword>
<dbReference type="InterPro" id="IPR050447">
    <property type="entry name" value="Erg6_SMT_methyltransf"/>
</dbReference>
<reference evidence="5" key="1">
    <citation type="submission" date="2012-05" db="EMBL/GenBank/DDBJ databases">
        <authorList>
            <person name="Krishnakumar V."/>
            <person name="Cheung F."/>
            <person name="Xiao Y."/>
            <person name="Chan A."/>
            <person name="Moskal W.A."/>
            <person name="Town C.D."/>
        </authorList>
    </citation>
    <scope>NUCLEOTIDE SEQUENCE</scope>
</reference>
<protein>
    <recommendedName>
        <fullName evidence="4">SAM-dependent methyltransferase Erg6/SMT-type domain-containing protein</fullName>
    </recommendedName>
</protein>
<dbReference type="InterPro" id="IPR013705">
    <property type="entry name" value="Sterol_MeTrfase_C"/>
</dbReference>
<dbReference type="AlphaFoldDB" id="I3SH21"/>
<evidence type="ECO:0000256" key="1">
    <source>
        <dbReference type="ARBA" id="ARBA00022603"/>
    </source>
</evidence>
<dbReference type="PANTHER" id="PTHR44068:SF1">
    <property type="entry name" value="HYPOTHETICAL LOC100005854"/>
    <property type="match status" value="1"/>
</dbReference>
<keyword evidence="2 3" id="KW-0808">Transferase</keyword>
<accession>I3SH21</accession>
<name>I3SH21_LOTJA</name>
<dbReference type="PANTHER" id="PTHR44068">
    <property type="entry name" value="ZGC:194242"/>
    <property type="match status" value="1"/>
</dbReference>
<comment type="similarity">
    <text evidence="3">Belongs to the class I-like SAM-binding methyltransferase superfamily. Erg6/SMT family.</text>
</comment>
<dbReference type="PROSITE" id="PS51685">
    <property type="entry name" value="SAM_MT_ERG6_SMT"/>
    <property type="match status" value="1"/>
</dbReference>
<proteinExistence type="evidence at transcript level"/>
<dbReference type="GO" id="GO:0003838">
    <property type="term" value="F:sterol 24-C-methyltransferase activity"/>
    <property type="evidence" value="ECO:0007669"/>
    <property type="project" value="TreeGrafter"/>
</dbReference>
<evidence type="ECO:0000256" key="3">
    <source>
        <dbReference type="PROSITE-ProRule" id="PRU01022"/>
    </source>
</evidence>
<feature type="domain" description="SAM-dependent methyltransferase Erg6/SMT-type" evidence="4">
    <location>
        <begin position="1"/>
        <end position="134"/>
    </location>
</feature>
<dbReference type="GO" id="GO:0005783">
    <property type="term" value="C:endoplasmic reticulum"/>
    <property type="evidence" value="ECO:0007669"/>
    <property type="project" value="TreeGrafter"/>
</dbReference>
<dbReference type="InterPro" id="IPR030384">
    <property type="entry name" value="MeTrfase_SMT"/>
</dbReference>
<dbReference type="Pfam" id="PF08498">
    <property type="entry name" value="Sterol_MT_C"/>
    <property type="match status" value="1"/>
</dbReference>
<sequence length="144" mass="15922">MTDAYDPNNKEHQKLKAEIEIGNGLPDVRSTTKCLEALKEAGFEVIWDKDLALDSPLPWYLPLDTSHFSLSSFRLTTAGRFVTRNLVKALEFVKLAPEGSLRVQDFLEKAADGLTVAGKKEIFTPMFFFLAKKPGGGSGGYHSD</sequence>
<evidence type="ECO:0000256" key="2">
    <source>
        <dbReference type="ARBA" id="ARBA00022679"/>
    </source>
</evidence>
<dbReference type="EMBL" id="BT139768">
    <property type="protein sequence ID" value="AFK39563.1"/>
    <property type="molecule type" value="mRNA"/>
</dbReference>
<evidence type="ECO:0000259" key="4">
    <source>
        <dbReference type="PROSITE" id="PS51685"/>
    </source>
</evidence>
<dbReference type="GO" id="GO:0032259">
    <property type="term" value="P:methylation"/>
    <property type="evidence" value="ECO:0007669"/>
    <property type="project" value="UniProtKB-KW"/>
</dbReference>
<dbReference type="GO" id="GO:0016126">
    <property type="term" value="P:sterol biosynthetic process"/>
    <property type="evidence" value="ECO:0007669"/>
    <property type="project" value="TreeGrafter"/>
</dbReference>
<organism evidence="5">
    <name type="scientific">Lotus japonicus</name>
    <name type="common">Lotus corniculatus var. japonicus</name>
    <dbReference type="NCBI Taxonomy" id="34305"/>
    <lineage>
        <taxon>Eukaryota</taxon>
        <taxon>Viridiplantae</taxon>
        <taxon>Streptophyta</taxon>
        <taxon>Embryophyta</taxon>
        <taxon>Tracheophyta</taxon>
        <taxon>Spermatophyta</taxon>
        <taxon>Magnoliopsida</taxon>
        <taxon>eudicotyledons</taxon>
        <taxon>Gunneridae</taxon>
        <taxon>Pentapetalae</taxon>
        <taxon>rosids</taxon>
        <taxon>fabids</taxon>
        <taxon>Fabales</taxon>
        <taxon>Fabaceae</taxon>
        <taxon>Papilionoideae</taxon>
        <taxon>50 kb inversion clade</taxon>
        <taxon>NPAAA clade</taxon>
        <taxon>Hologalegina</taxon>
        <taxon>robinioid clade</taxon>
        <taxon>Loteae</taxon>
        <taxon>Lotus</taxon>
    </lineage>
</organism>
<evidence type="ECO:0000313" key="5">
    <source>
        <dbReference type="EMBL" id="AFK39563.1"/>
    </source>
</evidence>
<keyword evidence="3" id="KW-0949">S-adenosyl-L-methionine</keyword>